<evidence type="ECO:0000256" key="1">
    <source>
        <dbReference type="ARBA" id="ARBA00004613"/>
    </source>
</evidence>
<comment type="subcellular location">
    <subcellularLocation>
        <location evidence="1">Secreted</location>
    </subcellularLocation>
</comment>
<keyword evidence="5 6" id="KW-0732">Signal</keyword>
<keyword evidence="7" id="KW-1185">Reference proteome</keyword>
<evidence type="ECO:0000256" key="3">
    <source>
        <dbReference type="ARBA" id="ARBA00022471"/>
    </source>
</evidence>
<reference evidence="8" key="2">
    <citation type="submission" date="2025-08" db="UniProtKB">
        <authorList>
            <consortium name="RefSeq"/>
        </authorList>
    </citation>
    <scope>IDENTIFICATION</scope>
    <source>
        <tissue evidence="8">Leaf</tissue>
    </source>
</reference>
<evidence type="ECO:0000313" key="8">
    <source>
        <dbReference type="RefSeq" id="XP_010461956.1"/>
    </source>
</evidence>
<keyword evidence="3" id="KW-0713">Self-incompatibility</keyword>
<sequence>MNHFIILLLVTSTTMYFGQNEACKKNHVVIHNEIAPGIVLNIACREYSIERPPKRFHQLNYKDPFYIIEFEDNNQLPHGEKWYCLLSYGTKPKYWYDIEVYRQGYYPRCGQLRSWIAKTDGIWFTRRYNSPPGHVLNWKIQ</sequence>
<organism evidence="7 8">
    <name type="scientific">Camelina sativa</name>
    <name type="common">False flax</name>
    <name type="synonym">Myagrum sativum</name>
    <dbReference type="NCBI Taxonomy" id="90675"/>
    <lineage>
        <taxon>Eukaryota</taxon>
        <taxon>Viridiplantae</taxon>
        <taxon>Streptophyta</taxon>
        <taxon>Embryophyta</taxon>
        <taxon>Tracheophyta</taxon>
        <taxon>Spermatophyta</taxon>
        <taxon>Magnoliopsida</taxon>
        <taxon>eudicotyledons</taxon>
        <taxon>Gunneridae</taxon>
        <taxon>Pentapetalae</taxon>
        <taxon>rosids</taxon>
        <taxon>malvids</taxon>
        <taxon>Brassicales</taxon>
        <taxon>Brassicaceae</taxon>
        <taxon>Camelineae</taxon>
        <taxon>Camelina</taxon>
    </lineage>
</organism>
<dbReference type="GeneID" id="104742639"/>
<accession>A0ABM0VW65</accession>
<dbReference type="Pfam" id="PF05938">
    <property type="entry name" value="Self-incomp_S1"/>
    <property type="match status" value="1"/>
</dbReference>
<comment type="similarity">
    <text evidence="2">Belongs to the plant self-incompatibility (S1) protein family.</text>
</comment>
<protein>
    <submittedName>
        <fullName evidence="8">Uncharacterized protein LOC104742639</fullName>
    </submittedName>
</protein>
<dbReference type="InterPro" id="IPR010264">
    <property type="entry name" value="Self-incomp_S1"/>
</dbReference>
<name>A0ABM0VW65_CAMSA</name>
<proteinExistence type="inferred from homology"/>
<feature type="signal peptide" evidence="6">
    <location>
        <begin position="1"/>
        <end position="18"/>
    </location>
</feature>
<gene>
    <name evidence="8" type="primary">LOC104742639</name>
</gene>
<reference evidence="7" key="1">
    <citation type="journal article" date="2014" name="Nat. Commun.">
        <title>The emerging biofuel crop Camelina sativa retains a highly undifferentiated hexaploid genome structure.</title>
        <authorList>
            <person name="Kagale S."/>
            <person name="Koh C."/>
            <person name="Nixon J."/>
            <person name="Bollina V."/>
            <person name="Clarke W.E."/>
            <person name="Tuteja R."/>
            <person name="Spillane C."/>
            <person name="Robinson S.J."/>
            <person name="Links M.G."/>
            <person name="Clarke C."/>
            <person name="Higgins E.E."/>
            <person name="Huebert T."/>
            <person name="Sharpe A.G."/>
            <person name="Parkin I.A."/>
        </authorList>
    </citation>
    <scope>NUCLEOTIDE SEQUENCE [LARGE SCALE GENOMIC DNA]</scope>
    <source>
        <strain evidence="7">cv. DH55</strain>
    </source>
</reference>
<evidence type="ECO:0000256" key="6">
    <source>
        <dbReference type="SAM" id="SignalP"/>
    </source>
</evidence>
<feature type="chain" id="PRO_5045861333" evidence="6">
    <location>
        <begin position="19"/>
        <end position="141"/>
    </location>
</feature>
<evidence type="ECO:0000256" key="2">
    <source>
        <dbReference type="ARBA" id="ARBA00005581"/>
    </source>
</evidence>
<dbReference type="RefSeq" id="XP_010461956.1">
    <property type="nucleotide sequence ID" value="XM_010463654.1"/>
</dbReference>
<evidence type="ECO:0000313" key="7">
    <source>
        <dbReference type="Proteomes" id="UP000694864"/>
    </source>
</evidence>
<evidence type="ECO:0000256" key="4">
    <source>
        <dbReference type="ARBA" id="ARBA00022525"/>
    </source>
</evidence>
<evidence type="ECO:0000256" key="5">
    <source>
        <dbReference type="ARBA" id="ARBA00022729"/>
    </source>
</evidence>
<dbReference type="Proteomes" id="UP000694864">
    <property type="component" value="Chromosome 14"/>
</dbReference>
<keyword evidence="4" id="KW-0964">Secreted</keyword>